<organism evidence="1 2">
    <name type="scientific">Phanerochaete sordida</name>
    <dbReference type="NCBI Taxonomy" id="48140"/>
    <lineage>
        <taxon>Eukaryota</taxon>
        <taxon>Fungi</taxon>
        <taxon>Dikarya</taxon>
        <taxon>Basidiomycota</taxon>
        <taxon>Agaricomycotina</taxon>
        <taxon>Agaricomycetes</taxon>
        <taxon>Polyporales</taxon>
        <taxon>Phanerochaetaceae</taxon>
        <taxon>Phanerochaete</taxon>
    </lineage>
</organism>
<accession>A0A9P3GEI9</accession>
<dbReference type="AlphaFoldDB" id="A0A9P3GEI9"/>
<evidence type="ECO:0000313" key="2">
    <source>
        <dbReference type="Proteomes" id="UP000703269"/>
    </source>
</evidence>
<dbReference type="Proteomes" id="UP000703269">
    <property type="component" value="Unassembled WGS sequence"/>
</dbReference>
<dbReference type="Gene3D" id="3.80.10.10">
    <property type="entry name" value="Ribonuclease Inhibitor"/>
    <property type="match status" value="1"/>
</dbReference>
<dbReference type="SUPFAM" id="SSF52047">
    <property type="entry name" value="RNI-like"/>
    <property type="match status" value="1"/>
</dbReference>
<keyword evidence="2" id="KW-1185">Reference proteome</keyword>
<sequence length="229" mass="25335">MEQNPHYHPTPFPDSRIRPEIHSFRVDVASSLAFVQFLKIVAATASPASLSSIAANHLVDSTSLRGLAALLQALPNLRTLSLNGSHSAQILQEDLASALPRLRALTIAGLIIVESTPRGLMNPTWESLRSVAACPIRSVQVLILRFTLEGRRLEDSSIRYGLALRTLDWPLLDAVLDAYANVVLELELDRPSLAVSQAQMAEILRVVENVARGWMSERARQSVQLRVYW</sequence>
<name>A0A9P3GEI9_9APHY</name>
<reference evidence="1 2" key="1">
    <citation type="submission" date="2021-08" db="EMBL/GenBank/DDBJ databases">
        <title>Draft Genome Sequence of Phanerochaete sordida strain YK-624.</title>
        <authorList>
            <person name="Mori T."/>
            <person name="Dohra H."/>
            <person name="Suzuki T."/>
            <person name="Kawagishi H."/>
            <person name="Hirai H."/>
        </authorList>
    </citation>
    <scope>NUCLEOTIDE SEQUENCE [LARGE SCALE GENOMIC DNA]</scope>
    <source>
        <strain evidence="1 2">YK-624</strain>
    </source>
</reference>
<protein>
    <submittedName>
        <fullName evidence="1">Uncharacterized protein</fullName>
    </submittedName>
</protein>
<comment type="caution">
    <text evidence="1">The sequence shown here is derived from an EMBL/GenBank/DDBJ whole genome shotgun (WGS) entry which is preliminary data.</text>
</comment>
<gene>
    <name evidence="1" type="ORF">PsYK624_107780</name>
</gene>
<dbReference type="EMBL" id="BPQB01000041">
    <property type="protein sequence ID" value="GJE94608.1"/>
    <property type="molecule type" value="Genomic_DNA"/>
</dbReference>
<proteinExistence type="predicted"/>
<evidence type="ECO:0000313" key="1">
    <source>
        <dbReference type="EMBL" id="GJE94608.1"/>
    </source>
</evidence>
<dbReference type="InterPro" id="IPR032675">
    <property type="entry name" value="LRR_dom_sf"/>
</dbReference>